<dbReference type="eggNOG" id="COG1131">
    <property type="taxonomic scope" value="Bacteria"/>
</dbReference>
<dbReference type="InterPro" id="IPR027417">
    <property type="entry name" value="P-loop_NTPase"/>
</dbReference>
<reference evidence="5 6" key="1">
    <citation type="submission" date="2013-05" db="EMBL/GenBank/DDBJ databases">
        <title>Genome assembly of Chondromyces apiculatus DSM 436.</title>
        <authorList>
            <person name="Sharma G."/>
            <person name="Khatri I."/>
            <person name="Kaur C."/>
            <person name="Mayilraj S."/>
            <person name="Subramanian S."/>
        </authorList>
    </citation>
    <scope>NUCLEOTIDE SEQUENCE [LARGE SCALE GENOMIC DNA]</scope>
    <source>
        <strain evidence="5 6">DSM 436</strain>
    </source>
</reference>
<feature type="domain" description="ABC transporter" evidence="4">
    <location>
        <begin position="4"/>
        <end position="235"/>
    </location>
</feature>
<dbReference type="SUPFAM" id="SSF52540">
    <property type="entry name" value="P-loop containing nucleoside triphosphate hydrolases"/>
    <property type="match status" value="1"/>
</dbReference>
<keyword evidence="3" id="KW-0067">ATP-binding</keyword>
<dbReference type="Proteomes" id="UP000019678">
    <property type="component" value="Unassembled WGS sequence"/>
</dbReference>
<dbReference type="PANTHER" id="PTHR42939:SF1">
    <property type="entry name" value="ABC TRANSPORTER ATP-BINDING PROTEIN ALBC-RELATED"/>
    <property type="match status" value="1"/>
</dbReference>
<dbReference type="CDD" id="cd03230">
    <property type="entry name" value="ABC_DR_subfamily_A"/>
    <property type="match status" value="1"/>
</dbReference>
<name>A0A017T815_9BACT</name>
<dbReference type="InterPro" id="IPR003439">
    <property type="entry name" value="ABC_transporter-like_ATP-bd"/>
</dbReference>
<dbReference type="InterPro" id="IPR003593">
    <property type="entry name" value="AAA+_ATPase"/>
</dbReference>
<dbReference type="RefSeq" id="WP_044243615.1">
    <property type="nucleotide sequence ID" value="NZ_ASRX01000030.1"/>
</dbReference>
<keyword evidence="1" id="KW-0813">Transport</keyword>
<dbReference type="AlphaFoldDB" id="A0A017T815"/>
<keyword evidence="6" id="KW-1185">Reference proteome</keyword>
<comment type="caution">
    <text evidence="5">The sequence shown here is derived from an EMBL/GenBank/DDBJ whole genome shotgun (WGS) entry which is preliminary data.</text>
</comment>
<evidence type="ECO:0000256" key="3">
    <source>
        <dbReference type="ARBA" id="ARBA00022840"/>
    </source>
</evidence>
<dbReference type="PROSITE" id="PS50893">
    <property type="entry name" value="ABC_TRANSPORTER_2"/>
    <property type="match status" value="1"/>
</dbReference>
<organism evidence="5 6">
    <name type="scientific">Chondromyces apiculatus DSM 436</name>
    <dbReference type="NCBI Taxonomy" id="1192034"/>
    <lineage>
        <taxon>Bacteria</taxon>
        <taxon>Pseudomonadati</taxon>
        <taxon>Myxococcota</taxon>
        <taxon>Polyangia</taxon>
        <taxon>Polyangiales</taxon>
        <taxon>Polyangiaceae</taxon>
        <taxon>Chondromyces</taxon>
    </lineage>
</organism>
<dbReference type="Pfam" id="PF00005">
    <property type="entry name" value="ABC_tran"/>
    <property type="match status" value="1"/>
</dbReference>
<sequence>MEAIRVEELTRRYGGVDVVDHVSFRVPEGKVFGFMGHNGAGKTTTLRMLLGLCWPTSGRGEVLGCDIVRESLAIRRLTGFLPAEYSLPREMTAVQFLHYVAAMFDMGSGESRRRVAELVELFGIGPYANRKLASLSTGMAQKVGLAQAVLNRPRLLLLDEPTAGLDPLGRHDFLQYIRGLARDEGVTVLFSTHILGDIESICEDVAILHQGRLLAAGQLAALKAEHAAATMDDLYLQLVRRPS</sequence>
<dbReference type="STRING" id="1192034.CAP_4212"/>
<dbReference type="InterPro" id="IPR051782">
    <property type="entry name" value="ABC_Transporter_VariousFunc"/>
</dbReference>
<dbReference type="OrthoDB" id="9809450at2"/>
<dbReference type="GO" id="GO:0016887">
    <property type="term" value="F:ATP hydrolysis activity"/>
    <property type="evidence" value="ECO:0007669"/>
    <property type="project" value="InterPro"/>
</dbReference>
<dbReference type="GO" id="GO:0005524">
    <property type="term" value="F:ATP binding"/>
    <property type="evidence" value="ECO:0007669"/>
    <property type="project" value="UniProtKB-KW"/>
</dbReference>
<evidence type="ECO:0000313" key="5">
    <source>
        <dbReference type="EMBL" id="EYF04736.1"/>
    </source>
</evidence>
<dbReference type="Gene3D" id="3.40.50.300">
    <property type="entry name" value="P-loop containing nucleotide triphosphate hydrolases"/>
    <property type="match status" value="1"/>
</dbReference>
<gene>
    <name evidence="5" type="ORF">CAP_4212</name>
</gene>
<dbReference type="SMART" id="SM00382">
    <property type="entry name" value="AAA"/>
    <property type="match status" value="1"/>
</dbReference>
<evidence type="ECO:0000259" key="4">
    <source>
        <dbReference type="PROSITE" id="PS50893"/>
    </source>
</evidence>
<keyword evidence="2" id="KW-0547">Nucleotide-binding</keyword>
<protein>
    <submittedName>
        <fullName evidence="5">ABC-type transport system, ATPase component</fullName>
    </submittedName>
</protein>
<dbReference type="PANTHER" id="PTHR42939">
    <property type="entry name" value="ABC TRANSPORTER ATP-BINDING PROTEIN ALBC-RELATED"/>
    <property type="match status" value="1"/>
</dbReference>
<evidence type="ECO:0000256" key="2">
    <source>
        <dbReference type="ARBA" id="ARBA00022741"/>
    </source>
</evidence>
<evidence type="ECO:0000256" key="1">
    <source>
        <dbReference type="ARBA" id="ARBA00022448"/>
    </source>
</evidence>
<dbReference type="EMBL" id="ASRX01000030">
    <property type="protein sequence ID" value="EYF04736.1"/>
    <property type="molecule type" value="Genomic_DNA"/>
</dbReference>
<proteinExistence type="predicted"/>
<accession>A0A017T815</accession>
<evidence type="ECO:0000313" key="6">
    <source>
        <dbReference type="Proteomes" id="UP000019678"/>
    </source>
</evidence>